<name>A0A6I1FAP9_9BACI</name>
<organism evidence="1 2">
    <name type="scientific">Bacillus aerolatus</name>
    <dbReference type="NCBI Taxonomy" id="2653354"/>
    <lineage>
        <taxon>Bacteria</taxon>
        <taxon>Bacillati</taxon>
        <taxon>Bacillota</taxon>
        <taxon>Bacilli</taxon>
        <taxon>Bacillales</taxon>
        <taxon>Bacillaceae</taxon>
        <taxon>Bacillus</taxon>
    </lineage>
</organism>
<keyword evidence="2" id="KW-1185">Reference proteome</keyword>
<proteinExistence type="predicted"/>
<dbReference type="AlphaFoldDB" id="A0A6I1FAP9"/>
<reference evidence="1 2" key="1">
    <citation type="submission" date="2019-10" db="EMBL/GenBank/DDBJ databases">
        <title>Bacillus aerolatum sp. nov., isolated from bioaerosol of sport playgrounds.</title>
        <authorList>
            <person name="Chen P."/>
            <person name="Zhang G."/>
        </authorList>
    </citation>
    <scope>NUCLEOTIDE SEQUENCE [LARGE SCALE GENOMIC DNA]</scope>
    <source>
        <strain evidence="1 2">CX253</strain>
    </source>
</reference>
<dbReference type="Proteomes" id="UP000429595">
    <property type="component" value="Unassembled WGS sequence"/>
</dbReference>
<dbReference type="RefSeq" id="WP_152154635.1">
    <property type="nucleotide sequence ID" value="NZ_WEIO01000018.1"/>
</dbReference>
<comment type="caution">
    <text evidence="1">The sequence shown here is derived from an EMBL/GenBank/DDBJ whole genome shotgun (WGS) entry which is preliminary data.</text>
</comment>
<gene>
    <name evidence="1" type="ORF">F9802_18760</name>
</gene>
<accession>A0A6I1FAP9</accession>
<dbReference type="EMBL" id="WEIO01000018">
    <property type="protein sequence ID" value="KAB7704148.1"/>
    <property type="molecule type" value="Genomic_DNA"/>
</dbReference>
<sequence length="80" mass="8887">MAKIAVEQPFEDVKKALEAKGHEVTMFNTDEDASGYDLGVVRAINEGYNDEFDFPVVSMKGMSIDNVVESVENRLNQFGV</sequence>
<protein>
    <recommendedName>
        <fullName evidence="3">YkuS family protein</fullName>
    </recommendedName>
</protein>
<evidence type="ECO:0008006" key="3">
    <source>
        <dbReference type="Google" id="ProtNLM"/>
    </source>
</evidence>
<dbReference type="Pfam" id="PF03698">
    <property type="entry name" value="UPF0180"/>
    <property type="match status" value="1"/>
</dbReference>
<evidence type="ECO:0000313" key="2">
    <source>
        <dbReference type="Proteomes" id="UP000429595"/>
    </source>
</evidence>
<dbReference type="InterPro" id="IPR005370">
    <property type="entry name" value="UPF0180"/>
</dbReference>
<evidence type="ECO:0000313" key="1">
    <source>
        <dbReference type="EMBL" id="KAB7704148.1"/>
    </source>
</evidence>